<dbReference type="Gene3D" id="3.20.20.70">
    <property type="entry name" value="Aldolase class I"/>
    <property type="match status" value="1"/>
</dbReference>
<evidence type="ECO:0000256" key="1">
    <source>
        <dbReference type="ARBA" id="ARBA00007422"/>
    </source>
</evidence>
<dbReference type="AlphaFoldDB" id="A0A3D8J866"/>
<dbReference type="EMBL" id="NXLW01000001">
    <property type="protein sequence ID" value="RDU73699.1"/>
    <property type="molecule type" value="Genomic_DNA"/>
</dbReference>
<sequence>MKVIAANFKAYHTPSSTQKYLYALETHLAKSHYLQNEIVVFPNMASLSANNFCYFHIGAQNIYPAANGAFTGEIGLEVLDSLGINHVLLGHSERRRLLGESVAFIQEKFHFCANAHKKIILCIGEDSLLFGLWDKLESFFQQQLQGINLDYPFLYIAYEPLWAIGSKQVATLEYILRVREILRSMGVKICLYGGSVSTTNAKEICAVTDGILVGSASLESSNFADIIRCVC</sequence>
<dbReference type="CDD" id="cd00311">
    <property type="entry name" value="TIM"/>
    <property type="match status" value="1"/>
</dbReference>
<dbReference type="InterPro" id="IPR013785">
    <property type="entry name" value="Aldolase_TIM"/>
</dbReference>
<dbReference type="PANTHER" id="PTHR21139:SF42">
    <property type="entry name" value="TRIOSEPHOSPHATE ISOMERASE"/>
    <property type="match status" value="1"/>
</dbReference>
<dbReference type="UniPathway" id="UPA00109">
    <property type="reaction ID" value="UER00189"/>
</dbReference>
<comment type="subunit">
    <text evidence="3">Homodimer.</text>
</comment>
<dbReference type="GO" id="GO:0019563">
    <property type="term" value="P:glycerol catabolic process"/>
    <property type="evidence" value="ECO:0007669"/>
    <property type="project" value="TreeGrafter"/>
</dbReference>
<dbReference type="PROSITE" id="PS00171">
    <property type="entry name" value="TIM_1"/>
    <property type="match status" value="1"/>
</dbReference>
<proteinExistence type="inferred from homology"/>
<evidence type="ECO:0000256" key="3">
    <source>
        <dbReference type="RuleBase" id="RU363013"/>
    </source>
</evidence>
<dbReference type="Proteomes" id="UP000256424">
    <property type="component" value="Unassembled WGS sequence"/>
</dbReference>
<comment type="catalytic activity">
    <reaction evidence="3">
        <text>D-glyceraldehyde 3-phosphate = dihydroxyacetone phosphate</text>
        <dbReference type="Rhea" id="RHEA:18585"/>
        <dbReference type="ChEBI" id="CHEBI:57642"/>
        <dbReference type="ChEBI" id="CHEBI:59776"/>
        <dbReference type="EC" id="5.3.1.1"/>
    </reaction>
</comment>
<evidence type="ECO:0000313" key="4">
    <source>
        <dbReference type="EMBL" id="RDU73699.1"/>
    </source>
</evidence>
<keyword evidence="5" id="KW-1185">Reference proteome</keyword>
<dbReference type="Pfam" id="PF00121">
    <property type="entry name" value="TIM"/>
    <property type="match status" value="1"/>
</dbReference>
<comment type="pathway">
    <text evidence="3">Carbohydrate biosynthesis; gluconeogenesis.</text>
</comment>
<reference evidence="4 5" key="1">
    <citation type="submission" date="2018-04" db="EMBL/GenBank/DDBJ databases">
        <title>Novel Campyloabacter and Helicobacter Species and Strains.</title>
        <authorList>
            <person name="Mannion A.J."/>
            <person name="Shen Z."/>
            <person name="Fox J.G."/>
        </authorList>
    </citation>
    <scope>NUCLEOTIDE SEQUENCE [LARGE SCALE GENOMIC DNA]</scope>
    <source>
        <strain evidence="4 5">MIT 97-5075</strain>
    </source>
</reference>
<dbReference type="GO" id="GO:0006094">
    <property type="term" value="P:gluconeogenesis"/>
    <property type="evidence" value="ECO:0007669"/>
    <property type="project" value="UniProtKB-UniPathway"/>
</dbReference>
<dbReference type="InterPro" id="IPR035990">
    <property type="entry name" value="TIM_sf"/>
</dbReference>
<comment type="caution">
    <text evidence="4">The sequence shown here is derived from an EMBL/GenBank/DDBJ whole genome shotgun (WGS) entry which is preliminary data.</text>
</comment>
<dbReference type="OrthoDB" id="9809429at2"/>
<keyword evidence="2 3" id="KW-0413">Isomerase</keyword>
<comment type="subcellular location">
    <subcellularLocation>
        <location evidence="3">Cytoplasm</location>
    </subcellularLocation>
</comment>
<dbReference type="PROSITE" id="PS51440">
    <property type="entry name" value="TIM_2"/>
    <property type="match status" value="1"/>
</dbReference>
<dbReference type="RefSeq" id="WP_104762532.1">
    <property type="nucleotide sequence ID" value="NZ_FZPM01000005.1"/>
</dbReference>
<comment type="pathway">
    <text evidence="3">Carbohydrate degradation; glycolysis; D-glyceraldehyde 3-phosphate from glycerone phosphate: step 1/1.</text>
</comment>
<accession>A0A3D8J866</accession>
<dbReference type="InterPro" id="IPR000652">
    <property type="entry name" value="Triosephosphate_isomerase"/>
</dbReference>
<name>A0A3D8J866_9HELI</name>
<evidence type="ECO:0000256" key="2">
    <source>
        <dbReference type="ARBA" id="ARBA00023235"/>
    </source>
</evidence>
<keyword evidence="3" id="KW-0963">Cytoplasm</keyword>
<dbReference type="SUPFAM" id="SSF51351">
    <property type="entry name" value="Triosephosphate isomerase (TIM)"/>
    <property type="match status" value="1"/>
</dbReference>
<dbReference type="EC" id="5.3.1.1" evidence="3"/>
<dbReference type="PANTHER" id="PTHR21139">
    <property type="entry name" value="TRIOSEPHOSPHATE ISOMERASE"/>
    <property type="match status" value="1"/>
</dbReference>
<gene>
    <name evidence="4" type="ORF">CQA66_00490</name>
</gene>
<dbReference type="GO" id="GO:0005829">
    <property type="term" value="C:cytosol"/>
    <property type="evidence" value="ECO:0007669"/>
    <property type="project" value="TreeGrafter"/>
</dbReference>
<dbReference type="InterPro" id="IPR020861">
    <property type="entry name" value="Triosephosphate_isomerase_AS"/>
</dbReference>
<dbReference type="GO" id="GO:0006096">
    <property type="term" value="P:glycolytic process"/>
    <property type="evidence" value="ECO:0007669"/>
    <property type="project" value="UniProtKB-UniPathway"/>
</dbReference>
<dbReference type="GO" id="GO:0046166">
    <property type="term" value="P:glyceraldehyde-3-phosphate biosynthetic process"/>
    <property type="evidence" value="ECO:0007669"/>
    <property type="project" value="TreeGrafter"/>
</dbReference>
<protein>
    <recommendedName>
        <fullName evidence="3">Triosephosphate isomerase</fullName>
        <ecNumber evidence="3">5.3.1.1</ecNumber>
    </recommendedName>
</protein>
<dbReference type="UniPathway" id="UPA00138"/>
<keyword evidence="3" id="KW-0324">Glycolysis</keyword>
<evidence type="ECO:0000313" key="5">
    <source>
        <dbReference type="Proteomes" id="UP000256424"/>
    </source>
</evidence>
<comment type="similarity">
    <text evidence="1 3">Belongs to the triosephosphate isomerase family.</text>
</comment>
<organism evidence="4 5">
    <name type="scientific">Helicobacter aurati</name>
    <dbReference type="NCBI Taxonomy" id="137778"/>
    <lineage>
        <taxon>Bacteria</taxon>
        <taxon>Pseudomonadati</taxon>
        <taxon>Campylobacterota</taxon>
        <taxon>Epsilonproteobacteria</taxon>
        <taxon>Campylobacterales</taxon>
        <taxon>Helicobacteraceae</taxon>
        <taxon>Helicobacter</taxon>
    </lineage>
</organism>
<keyword evidence="3" id="KW-0312">Gluconeogenesis</keyword>
<dbReference type="GO" id="GO:0004807">
    <property type="term" value="F:triose-phosphate isomerase activity"/>
    <property type="evidence" value="ECO:0007669"/>
    <property type="project" value="UniProtKB-EC"/>
</dbReference>